<dbReference type="AlphaFoldDB" id="A0A7U7G8T9"/>
<sequence length="63" mass="6997">MADGIEQAGAKDREQIKDVLQALVERVSLDPETLHCEIEQKIDLSTVRDNLASPRGFEPLLPP</sequence>
<evidence type="ECO:0000313" key="1">
    <source>
        <dbReference type="EMBL" id="CDH43630.1"/>
    </source>
</evidence>
<name>A0A7U7G8T9_9GAMM</name>
<proteinExistence type="predicted"/>
<evidence type="ECO:0000313" key="2">
    <source>
        <dbReference type="Proteomes" id="UP000019184"/>
    </source>
</evidence>
<reference evidence="1 2" key="1">
    <citation type="journal article" date="2014" name="ISME J.">
        <title>Candidatus Competibacter-lineage genomes retrieved from metagenomes reveal functional metabolic diversity.</title>
        <authorList>
            <person name="McIlroy S.J."/>
            <person name="Albertsen M."/>
            <person name="Andresen E.K."/>
            <person name="Saunders A.M."/>
            <person name="Kristiansen R."/>
            <person name="Stokholm-Bjerregaard M."/>
            <person name="Nielsen K.L."/>
            <person name="Nielsen P.H."/>
        </authorList>
    </citation>
    <scope>NUCLEOTIDE SEQUENCE [LARGE SCALE GENOMIC DNA]</scope>
    <source>
        <strain evidence="1 2">Run_B_J11</strain>
    </source>
</reference>
<keyword evidence="2" id="KW-1185">Reference proteome</keyword>
<protein>
    <submittedName>
        <fullName evidence="1">Uncharacterized protein</fullName>
    </submittedName>
</protein>
<organism evidence="1 2">
    <name type="scientific">Candidatus Contendobacter odensis Run_B_J11</name>
    <dbReference type="NCBI Taxonomy" id="1400861"/>
    <lineage>
        <taxon>Bacteria</taxon>
        <taxon>Pseudomonadati</taxon>
        <taxon>Pseudomonadota</taxon>
        <taxon>Gammaproteobacteria</taxon>
        <taxon>Candidatus Competibacteraceae</taxon>
        <taxon>Candidatus Contendibacter</taxon>
    </lineage>
</organism>
<gene>
    <name evidence="1" type="ORF">BN874_1260038</name>
</gene>
<dbReference type="EMBL" id="CBTK010000031">
    <property type="protein sequence ID" value="CDH43630.1"/>
    <property type="molecule type" value="Genomic_DNA"/>
</dbReference>
<comment type="caution">
    <text evidence="1">The sequence shown here is derived from an EMBL/GenBank/DDBJ whole genome shotgun (WGS) entry which is preliminary data.</text>
</comment>
<accession>A0A7U7G8T9</accession>
<dbReference type="Proteomes" id="UP000019184">
    <property type="component" value="Unassembled WGS sequence"/>
</dbReference>